<evidence type="ECO:0000256" key="6">
    <source>
        <dbReference type="ARBA" id="ARBA00023242"/>
    </source>
</evidence>
<keyword evidence="4" id="KW-0067">ATP-binding</keyword>
<proteinExistence type="predicted"/>
<dbReference type="InterPro" id="IPR027417">
    <property type="entry name" value="P-loop_NTPase"/>
</dbReference>
<evidence type="ECO:0000256" key="7">
    <source>
        <dbReference type="ARBA" id="ARBA00040674"/>
    </source>
</evidence>
<evidence type="ECO:0000256" key="4">
    <source>
        <dbReference type="ARBA" id="ARBA00022840"/>
    </source>
</evidence>
<dbReference type="Proteomes" id="UP000530660">
    <property type="component" value="Unassembled WGS sequence"/>
</dbReference>
<accession>A0A7J7IQZ0</accession>
<dbReference type="PANTHER" id="PTHR46239">
    <property type="entry name" value="DNA REPAIR PROTEIN RAD51 HOMOLOG 3 RAD51C"/>
    <property type="match status" value="1"/>
</dbReference>
<dbReference type="PROSITE" id="PS50162">
    <property type="entry name" value="RECA_2"/>
    <property type="match status" value="1"/>
</dbReference>
<evidence type="ECO:0000256" key="1">
    <source>
        <dbReference type="ARBA" id="ARBA00004123"/>
    </source>
</evidence>
<comment type="subcellular location">
    <subcellularLocation>
        <location evidence="1">Nucleus</location>
    </subcellularLocation>
</comment>
<dbReference type="EMBL" id="VWRR01000002">
    <property type="protein sequence ID" value="KAF6004771.1"/>
    <property type="molecule type" value="Genomic_DNA"/>
</dbReference>
<sequence length="270" mass="29276">MSDIVENEVVDETVESAFEASLWLSSGNQSFDALLGHGIRRGCVTEVSGPRGSGKTRLGILLSCCALRANSEVIYIDTECGVIPDRIARAEPTVSSQLHRIRYFQPCSAAEVLGLAYCLEAKLIDASNVALLVLDSLASVIRGEFVSTRFLARLGLLLQKLACTANTAVLVLNHVSLRGQNALGARQVPSIERIWASSCTARIQLLGDDRFIVWKGLRRNQQTRLPTQIIPKNVSTDDAIGGRETCCTHSANHEDRSLNASAGTFDADHE</sequence>
<dbReference type="GO" id="GO:0005657">
    <property type="term" value="C:replication fork"/>
    <property type="evidence" value="ECO:0007669"/>
    <property type="project" value="TreeGrafter"/>
</dbReference>
<keyword evidence="6" id="KW-0539">Nucleus</keyword>
<comment type="caution">
    <text evidence="9">The sequence shown here is derived from an EMBL/GenBank/DDBJ whole genome shotgun (WGS) entry which is preliminary data.</text>
</comment>
<evidence type="ECO:0000256" key="2">
    <source>
        <dbReference type="ARBA" id="ARBA00022741"/>
    </source>
</evidence>
<keyword evidence="10" id="KW-1185">Reference proteome</keyword>
<evidence type="ECO:0000313" key="10">
    <source>
        <dbReference type="Proteomes" id="UP000530660"/>
    </source>
</evidence>
<dbReference type="InterPro" id="IPR052093">
    <property type="entry name" value="HR_Repair_Mediator"/>
</dbReference>
<evidence type="ECO:0000256" key="5">
    <source>
        <dbReference type="ARBA" id="ARBA00023204"/>
    </source>
</evidence>
<evidence type="ECO:0000259" key="8">
    <source>
        <dbReference type="PROSITE" id="PS50162"/>
    </source>
</evidence>
<dbReference type="GO" id="GO:0000707">
    <property type="term" value="P:meiotic DNA recombinase assembly"/>
    <property type="evidence" value="ECO:0007669"/>
    <property type="project" value="TreeGrafter"/>
</dbReference>
<dbReference type="InterPro" id="IPR020588">
    <property type="entry name" value="RecA_ATP-bd"/>
</dbReference>
<evidence type="ECO:0000256" key="3">
    <source>
        <dbReference type="ARBA" id="ARBA00022763"/>
    </source>
</evidence>
<keyword evidence="5" id="KW-0234">DNA repair</keyword>
<dbReference type="AlphaFoldDB" id="A0A7J7IQZ0"/>
<gene>
    <name evidence="9" type="ORF">F1559_001406</name>
</gene>
<dbReference type="GO" id="GO:0033063">
    <property type="term" value="C:Rad51B-Rad51C-Rad51D-XRCC2 complex"/>
    <property type="evidence" value="ECO:0007669"/>
    <property type="project" value="TreeGrafter"/>
</dbReference>
<dbReference type="GO" id="GO:0140664">
    <property type="term" value="F:ATP-dependent DNA damage sensor activity"/>
    <property type="evidence" value="ECO:0007669"/>
    <property type="project" value="InterPro"/>
</dbReference>
<protein>
    <recommendedName>
        <fullName evidence="7">DNA repair protein RAD51 homolog 3</fullName>
    </recommendedName>
</protein>
<organism evidence="9 10">
    <name type="scientific">Cyanidiococcus yangmingshanensis</name>
    <dbReference type="NCBI Taxonomy" id="2690220"/>
    <lineage>
        <taxon>Eukaryota</taxon>
        <taxon>Rhodophyta</taxon>
        <taxon>Bangiophyceae</taxon>
        <taxon>Cyanidiales</taxon>
        <taxon>Cyanidiaceae</taxon>
        <taxon>Cyanidiococcus</taxon>
    </lineage>
</organism>
<feature type="domain" description="RecA family profile 1" evidence="8">
    <location>
        <begin position="20"/>
        <end position="175"/>
    </location>
</feature>
<dbReference type="InterPro" id="IPR013632">
    <property type="entry name" value="Rad51_C"/>
</dbReference>
<evidence type="ECO:0000313" key="9">
    <source>
        <dbReference type="EMBL" id="KAF6004771.1"/>
    </source>
</evidence>
<dbReference type="GO" id="GO:0007131">
    <property type="term" value="P:reciprocal meiotic recombination"/>
    <property type="evidence" value="ECO:0007669"/>
    <property type="project" value="TreeGrafter"/>
</dbReference>
<dbReference type="SUPFAM" id="SSF52540">
    <property type="entry name" value="P-loop containing nucleoside triphosphate hydrolases"/>
    <property type="match status" value="1"/>
</dbReference>
<dbReference type="PANTHER" id="PTHR46239:SF1">
    <property type="entry name" value="DNA REPAIR PROTEIN RAD51 HOMOLOG 3"/>
    <property type="match status" value="1"/>
</dbReference>
<dbReference type="Pfam" id="PF08423">
    <property type="entry name" value="Rad51"/>
    <property type="match status" value="1"/>
</dbReference>
<dbReference type="Gene3D" id="3.40.50.300">
    <property type="entry name" value="P-loop containing nucleotide triphosphate hydrolases"/>
    <property type="match status" value="1"/>
</dbReference>
<dbReference type="OrthoDB" id="5849111at2759"/>
<dbReference type="GO" id="GO:0033065">
    <property type="term" value="C:Rad51C-XRCC3 complex"/>
    <property type="evidence" value="ECO:0007669"/>
    <property type="project" value="TreeGrafter"/>
</dbReference>
<keyword evidence="3" id="KW-0227">DNA damage</keyword>
<dbReference type="GO" id="GO:0005524">
    <property type="term" value="F:ATP binding"/>
    <property type="evidence" value="ECO:0007669"/>
    <property type="project" value="UniProtKB-KW"/>
</dbReference>
<name>A0A7J7IQZ0_9RHOD</name>
<keyword evidence="2" id="KW-0547">Nucleotide-binding</keyword>
<reference evidence="9 10" key="1">
    <citation type="journal article" date="2020" name="J. Phycol.">
        <title>Comparative genome analysis reveals Cyanidiococcus gen. nov., a new extremophilic red algal genus sister to Cyanidioschyzon (Cyanidioschyzonaceae, Rhodophyta).</title>
        <authorList>
            <person name="Liu S.-L."/>
            <person name="Chiang Y.-R."/>
            <person name="Yoon H.S."/>
            <person name="Fu H.-Y."/>
        </authorList>
    </citation>
    <scope>NUCLEOTIDE SEQUENCE [LARGE SCALE GENOMIC DNA]</scope>
    <source>
        <strain evidence="9 10">THAL066</strain>
    </source>
</reference>
<dbReference type="GO" id="GO:0000400">
    <property type="term" value="F:four-way junction DNA binding"/>
    <property type="evidence" value="ECO:0007669"/>
    <property type="project" value="TreeGrafter"/>
</dbReference>
<dbReference type="GO" id="GO:0008821">
    <property type="term" value="F:crossover junction DNA endonuclease activity"/>
    <property type="evidence" value="ECO:0007669"/>
    <property type="project" value="TreeGrafter"/>
</dbReference>